<evidence type="ECO:0000313" key="2">
    <source>
        <dbReference type="Proteomes" id="UP000238701"/>
    </source>
</evidence>
<dbReference type="Proteomes" id="UP000238701">
    <property type="component" value="Unassembled WGS sequence"/>
</dbReference>
<accession>A0A2U3KS84</accession>
<reference evidence="2" key="1">
    <citation type="submission" date="2018-02" db="EMBL/GenBank/DDBJ databases">
        <authorList>
            <person name="Hausmann B."/>
        </authorList>
    </citation>
    <scope>NUCLEOTIDE SEQUENCE [LARGE SCALE GENOMIC DNA]</scope>
    <source>
        <strain evidence="2">Peat soil MAG SbA1</strain>
    </source>
</reference>
<gene>
    <name evidence="1" type="ORF">SBA1_460024</name>
</gene>
<organism evidence="1 2">
    <name type="scientific">Candidatus Sulfotelmatobacter kueseliae</name>
    <dbReference type="NCBI Taxonomy" id="2042962"/>
    <lineage>
        <taxon>Bacteria</taxon>
        <taxon>Pseudomonadati</taxon>
        <taxon>Acidobacteriota</taxon>
        <taxon>Terriglobia</taxon>
        <taxon>Terriglobales</taxon>
        <taxon>Candidatus Korobacteraceae</taxon>
        <taxon>Candidatus Sulfotelmatobacter</taxon>
    </lineage>
</organism>
<protein>
    <submittedName>
        <fullName evidence="1">Uncharacterized protein</fullName>
    </submittedName>
</protein>
<name>A0A2U3KS84_9BACT</name>
<sequence>MDVNPKPKPTNPTTEPVRISAGSFFPPTRFRCDPGNFGALLRGKGFRPRLSTLFPTSPTLHRFRVPLALADGVFDFAAGNIEYQFGKLIRIAGSGTFNHGCEYATGHADCSTPSKFKLRHYPQSSFPLLVRCV</sequence>
<dbReference type="EMBL" id="OMOD01000140">
    <property type="protein sequence ID" value="SPF42427.1"/>
    <property type="molecule type" value="Genomic_DNA"/>
</dbReference>
<proteinExistence type="predicted"/>
<evidence type="ECO:0000313" key="1">
    <source>
        <dbReference type="EMBL" id="SPF42427.1"/>
    </source>
</evidence>
<dbReference type="AlphaFoldDB" id="A0A2U3KS84"/>